<proteinExistence type="predicted"/>
<dbReference type="InterPro" id="IPR003594">
    <property type="entry name" value="HATPase_dom"/>
</dbReference>
<dbReference type="InterPro" id="IPR036890">
    <property type="entry name" value="HATPase_C_sf"/>
</dbReference>
<reference evidence="2 3" key="1">
    <citation type="submission" date="2018-02" db="EMBL/GenBank/DDBJ databases">
        <title>Solimicrobium silvestre gen. nov., sp. nov., isolated from alpine forest soil.</title>
        <authorList>
            <person name="Margesin R."/>
            <person name="Albuquerque L."/>
            <person name="Zhang D.-C."/>
            <person name="Froufe H.J.C."/>
            <person name="Severino R."/>
            <person name="Roxo I."/>
            <person name="Egas C."/>
            <person name="Da Costa M.S."/>
        </authorList>
    </citation>
    <scope>NUCLEOTIDE SEQUENCE [LARGE SCALE GENOMIC DNA]</scope>
    <source>
        <strain evidence="2 3">S20-91</strain>
    </source>
</reference>
<comment type="caution">
    <text evidence="2">The sequence shown here is derived from an EMBL/GenBank/DDBJ whole genome shotgun (WGS) entry which is preliminary data.</text>
</comment>
<protein>
    <submittedName>
        <fullName evidence="2">Histidine kinase-, DNA gyrase B-, and HSP90-like ATPase</fullName>
    </submittedName>
</protein>
<dbReference type="Proteomes" id="UP000237839">
    <property type="component" value="Unassembled WGS sequence"/>
</dbReference>
<dbReference type="OrthoDB" id="9177862at2"/>
<dbReference type="SUPFAM" id="SSF55874">
    <property type="entry name" value="ATPase domain of HSP90 chaperone/DNA topoisomerase II/histidine kinase"/>
    <property type="match status" value="1"/>
</dbReference>
<dbReference type="AlphaFoldDB" id="A0A2S9GXM7"/>
<feature type="domain" description="Histidine kinase/HSP90-like ATPase" evidence="1">
    <location>
        <begin position="1"/>
        <end position="60"/>
    </location>
</feature>
<organism evidence="2 3">
    <name type="scientific">Solimicrobium silvestre</name>
    <dbReference type="NCBI Taxonomy" id="2099400"/>
    <lineage>
        <taxon>Bacteria</taxon>
        <taxon>Pseudomonadati</taxon>
        <taxon>Pseudomonadota</taxon>
        <taxon>Betaproteobacteria</taxon>
        <taxon>Burkholderiales</taxon>
        <taxon>Oxalobacteraceae</taxon>
        <taxon>Solimicrobium</taxon>
    </lineage>
</organism>
<dbReference type="RefSeq" id="WP_105532584.1">
    <property type="nucleotide sequence ID" value="NZ_PUGF01000013.1"/>
</dbReference>
<evidence type="ECO:0000313" key="2">
    <source>
        <dbReference type="EMBL" id="PRC92460.1"/>
    </source>
</evidence>
<dbReference type="GO" id="GO:0016301">
    <property type="term" value="F:kinase activity"/>
    <property type="evidence" value="ECO:0007669"/>
    <property type="project" value="UniProtKB-KW"/>
</dbReference>
<dbReference type="EMBL" id="PUGF01000013">
    <property type="protein sequence ID" value="PRC92460.1"/>
    <property type="molecule type" value="Genomic_DNA"/>
</dbReference>
<name>A0A2S9GXM7_9BURK</name>
<dbReference type="Gene3D" id="3.30.565.10">
    <property type="entry name" value="Histidine kinase-like ATPase, C-terminal domain"/>
    <property type="match status" value="1"/>
</dbReference>
<accession>A0A2S9GXM7</accession>
<keyword evidence="2" id="KW-0418">Kinase</keyword>
<sequence>MEPQVLERMVEPFFKTQMGQGTNGLGMTIAYNIVTGIFGGQINVKMASPRGTIIEIIVPKVVLTP</sequence>
<dbReference type="Pfam" id="PF02518">
    <property type="entry name" value="HATPase_c"/>
    <property type="match status" value="1"/>
</dbReference>
<keyword evidence="2" id="KW-0808">Transferase</keyword>
<keyword evidence="3" id="KW-1185">Reference proteome</keyword>
<evidence type="ECO:0000259" key="1">
    <source>
        <dbReference type="Pfam" id="PF02518"/>
    </source>
</evidence>
<gene>
    <name evidence="2" type="ORF">S2091_2835</name>
</gene>
<evidence type="ECO:0000313" key="3">
    <source>
        <dbReference type="Proteomes" id="UP000237839"/>
    </source>
</evidence>